<reference evidence="4" key="1">
    <citation type="submission" date="2016-06" db="UniProtKB">
        <authorList>
            <consortium name="WormBaseParasite"/>
        </authorList>
    </citation>
    <scope>IDENTIFICATION</scope>
</reference>
<evidence type="ECO:0000313" key="4">
    <source>
        <dbReference type="WBParaSite" id="SSLN_0000625301-mRNA-1"/>
    </source>
</evidence>
<protein>
    <submittedName>
        <fullName evidence="2 4">Uncharacterized protein</fullName>
    </submittedName>
</protein>
<dbReference type="AlphaFoldDB" id="A0A183SPB0"/>
<feature type="region of interest" description="Disordered" evidence="1">
    <location>
        <begin position="1"/>
        <end position="20"/>
    </location>
</feature>
<feature type="compositionally biased region" description="Acidic residues" evidence="1">
    <location>
        <begin position="58"/>
        <end position="78"/>
    </location>
</feature>
<proteinExistence type="predicted"/>
<evidence type="ECO:0000256" key="1">
    <source>
        <dbReference type="SAM" id="MobiDB-lite"/>
    </source>
</evidence>
<dbReference type="Proteomes" id="UP000275846">
    <property type="component" value="Unassembled WGS sequence"/>
</dbReference>
<accession>A0A183SPB0</accession>
<feature type="region of interest" description="Disordered" evidence="1">
    <location>
        <begin position="53"/>
        <end position="78"/>
    </location>
</feature>
<dbReference type="EMBL" id="UYSU01033522">
    <property type="protein sequence ID" value="VDL92443.1"/>
    <property type="molecule type" value="Genomic_DNA"/>
</dbReference>
<feature type="compositionally biased region" description="Polar residues" evidence="1">
    <location>
        <begin position="1"/>
        <end position="13"/>
    </location>
</feature>
<evidence type="ECO:0000313" key="3">
    <source>
        <dbReference type="Proteomes" id="UP000275846"/>
    </source>
</evidence>
<dbReference type="WBParaSite" id="SSLN_0000625301-mRNA-1">
    <property type="protein sequence ID" value="SSLN_0000625301-mRNA-1"/>
    <property type="gene ID" value="SSLN_0000625301"/>
</dbReference>
<reference evidence="2 3" key="2">
    <citation type="submission" date="2018-11" db="EMBL/GenBank/DDBJ databases">
        <authorList>
            <consortium name="Pathogen Informatics"/>
        </authorList>
    </citation>
    <scope>NUCLEOTIDE SEQUENCE [LARGE SCALE GENOMIC DNA]</scope>
    <source>
        <strain evidence="2 3">NST_G2</strain>
    </source>
</reference>
<gene>
    <name evidence="2" type="ORF">SSLN_LOCUS6058</name>
</gene>
<keyword evidence="3" id="KW-1185">Reference proteome</keyword>
<organism evidence="4">
    <name type="scientific">Schistocephalus solidus</name>
    <name type="common">Tapeworm</name>
    <dbReference type="NCBI Taxonomy" id="70667"/>
    <lineage>
        <taxon>Eukaryota</taxon>
        <taxon>Metazoa</taxon>
        <taxon>Spiralia</taxon>
        <taxon>Lophotrochozoa</taxon>
        <taxon>Platyhelminthes</taxon>
        <taxon>Cestoda</taxon>
        <taxon>Eucestoda</taxon>
        <taxon>Diphyllobothriidea</taxon>
        <taxon>Diphyllobothriidae</taxon>
        <taxon>Schistocephalus</taxon>
    </lineage>
</organism>
<evidence type="ECO:0000313" key="2">
    <source>
        <dbReference type="EMBL" id="VDL92443.1"/>
    </source>
</evidence>
<sequence length="78" mass="8773">MSQWVQSYLSGTVSPLPGKVSEDTPELCLKYTPNCILKSTFNVTSELRWPSPYLDLLSNDDDDNDDDEEEEEEGGTLD</sequence>
<name>A0A183SPB0_SCHSO</name>